<feature type="signal peptide" evidence="1">
    <location>
        <begin position="1"/>
        <end position="20"/>
    </location>
</feature>
<dbReference type="OrthoDB" id="6237231at2"/>
<dbReference type="EMBL" id="CP015093">
    <property type="protein sequence ID" value="APZ52642.1"/>
    <property type="molecule type" value="Genomic_DNA"/>
</dbReference>
<dbReference type="AlphaFoldDB" id="A0A1P8UTD1"/>
<protein>
    <submittedName>
        <fullName evidence="2">Group 4 capsule polysaccharide lipoprotein gfcB, YjbF</fullName>
    </submittedName>
</protein>
<dbReference type="KEGG" id="paby:Ga0080574_TMP2308"/>
<gene>
    <name evidence="2" type="ORF">Ga0080574_TMP2308</name>
</gene>
<dbReference type="STRING" id="1250539.Ga0080574_TMP2308"/>
<dbReference type="Proteomes" id="UP000187059">
    <property type="component" value="Chromosome"/>
</dbReference>
<accession>A0A1P8UTD1</accession>
<name>A0A1P8UTD1_9RHOB</name>
<dbReference type="Pfam" id="PF11102">
    <property type="entry name" value="YjbF"/>
    <property type="match status" value="1"/>
</dbReference>
<organism evidence="2 3">
    <name type="scientific">Salipiger abyssi</name>
    <dbReference type="NCBI Taxonomy" id="1250539"/>
    <lineage>
        <taxon>Bacteria</taxon>
        <taxon>Pseudomonadati</taxon>
        <taxon>Pseudomonadota</taxon>
        <taxon>Alphaproteobacteria</taxon>
        <taxon>Rhodobacterales</taxon>
        <taxon>Roseobacteraceae</taxon>
        <taxon>Salipiger</taxon>
    </lineage>
</organism>
<evidence type="ECO:0000256" key="1">
    <source>
        <dbReference type="SAM" id="SignalP"/>
    </source>
</evidence>
<keyword evidence="3" id="KW-1185">Reference proteome</keyword>
<evidence type="ECO:0000313" key="2">
    <source>
        <dbReference type="EMBL" id="APZ52642.1"/>
    </source>
</evidence>
<proteinExistence type="predicted"/>
<keyword evidence="1" id="KW-0732">Signal</keyword>
<dbReference type="SUPFAM" id="SSF159270">
    <property type="entry name" value="YmcC-like"/>
    <property type="match status" value="1"/>
</dbReference>
<dbReference type="InterPro" id="IPR021308">
    <property type="entry name" value="GfcB"/>
</dbReference>
<dbReference type="Gene3D" id="2.40.360.10">
    <property type="entry name" value="YmcC-like"/>
    <property type="match status" value="1"/>
</dbReference>
<dbReference type="InterPro" id="IPR023373">
    <property type="entry name" value="YmcC_sf"/>
</dbReference>
<sequence length="223" mass="24145" precursor="true">MKTRAMQRFAALLGLGLALAGCSNDPYFSNPVTNIYSVVFGGDQAPSDVTQQQIVQTLTATDLPVAFFNVASRNSQTLLIQIEQNAPYRTFATATRQAVVMNHGMITGTRGLGGDLMSTDESAVLELVRGRQTGQVTYVQRFLTAEDITKTITYRCGVEPDKAVDVNMGLVQASGQEMVAACESPDGPSFVDYYVVDASGEILASRQWLGEVTGYAAMHMLRR</sequence>
<evidence type="ECO:0000313" key="3">
    <source>
        <dbReference type="Proteomes" id="UP000187059"/>
    </source>
</evidence>
<reference evidence="2 3" key="1">
    <citation type="submission" date="2016-04" db="EMBL/GenBank/DDBJ databases">
        <title>Deep-sea bacteria in the southern Pacific.</title>
        <authorList>
            <person name="Tang K."/>
        </authorList>
    </citation>
    <scope>NUCLEOTIDE SEQUENCE [LARGE SCALE GENOMIC DNA]</scope>
    <source>
        <strain evidence="2 3">JLT2014</strain>
    </source>
</reference>
<feature type="chain" id="PRO_5012253182" evidence="1">
    <location>
        <begin position="21"/>
        <end position="223"/>
    </location>
</feature>
<keyword evidence="2" id="KW-0449">Lipoprotein</keyword>
<dbReference type="PROSITE" id="PS51257">
    <property type="entry name" value="PROKAR_LIPOPROTEIN"/>
    <property type="match status" value="1"/>
</dbReference>